<gene>
    <name evidence="2" type="ORF">V1264_017517</name>
</gene>
<feature type="region of interest" description="Disordered" evidence="1">
    <location>
        <begin position="338"/>
        <end position="361"/>
    </location>
</feature>
<feature type="compositionally biased region" description="Acidic residues" evidence="1">
    <location>
        <begin position="79"/>
        <end position="89"/>
    </location>
</feature>
<dbReference type="Proteomes" id="UP001374579">
    <property type="component" value="Unassembled WGS sequence"/>
</dbReference>
<name>A0AAN9BHB3_9CAEN</name>
<dbReference type="PANTHER" id="PTHR34239">
    <property type="entry name" value="APPLE DOMAIN-CONTAINING PROTEIN"/>
    <property type="match status" value="1"/>
</dbReference>
<proteinExistence type="predicted"/>
<dbReference type="PANTHER" id="PTHR34239:SF2">
    <property type="entry name" value="TRANSPOSABLE ELEMENT P TRANSPOSASE_THAP9 CONSERVED DOMAIN-CONTAINING PROTEIN"/>
    <property type="match status" value="1"/>
</dbReference>
<accession>A0AAN9BHB3</accession>
<reference evidence="2 3" key="1">
    <citation type="submission" date="2024-02" db="EMBL/GenBank/DDBJ databases">
        <title>Chromosome-scale genome assembly of the rough periwinkle Littorina saxatilis.</title>
        <authorList>
            <person name="De Jode A."/>
            <person name="Faria R."/>
            <person name="Formenti G."/>
            <person name="Sims Y."/>
            <person name="Smith T.P."/>
            <person name="Tracey A."/>
            <person name="Wood J.M.D."/>
            <person name="Zagrodzka Z.B."/>
            <person name="Johannesson K."/>
            <person name="Butlin R.K."/>
            <person name="Leder E.H."/>
        </authorList>
    </citation>
    <scope>NUCLEOTIDE SEQUENCE [LARGE SCALE GENOMIC DNA]</scope>
    <source>
        <strain evidence="2">Snail1</strain>
        <tissue evidence="2">Muscle</tissue>
    </source>
</reference>
<feature type="region of interest" description="Disordered" evidence="1">
    <location>
        <begin position="59"/>
        <end position="91"/>
    </location>
</feature>
<dbReference type="EMBL" id="JBAMIC010000007">
    <property type="protein sequence ID" value="KAK7106241.1"/>
    <property type="molecule type" value="Genomic_DNA"/>
</dbReference>
<feature type="region of interest" description="Disordered" evidence="1">
    <location>
        <begin position="1"/>
        <end position="36"/>
    </location>
</feature>
<sequence>MTEKQVELELDSDSELNDLIHAPDTGGKEKPQTVTLPISDWEKMKSQNEKILKFLTMVVDKDGDSPQTKQSKKRKREVSDDEQSVETGDDFDHLLEEMCKTQASESRPEAELSDPNESEIMNELEQDFDISETLGDEVADRIAKLVSVMAKGQMTEEKMKQKEREFKRPKNIETGVPKVNPEIWGLMEHSAKTYDLKSQRQQKLLYTANNALVVAWDVSLKMGVANEEQKKLIKTIAEASGLILKTAYDMSLDRRAKILSGQNVNKKYRKLASSNIPVTQWLFGDDLKSACADIDCTTKLGLAFTQSSRGQKYFPSRQYAPKNSEWRGRGRWNWKRGAQFRGRGRSQGRPFFSGTTSRQAE</sequence>
<evidence type="ECO:0000313" key="3">
    <source>
        <dbReference type="Proteomes" id="UP001374579"/>
    </source>
</evidence>
<dbReference type="AlphaFoldDB" id="A0AAN9BHB3"/>
<evidence type="ECO:0000256" key="1">
    <source>
        <dbReference type="SAM" id="MobiDB-lite"/>
    </source>
</evidence>
<organism evidence="2 3">
    <name type="scientific">Littorina saxatilis</name>
    <dbReference type="NCBI Taxonomy" id="31220"/>
    <lineage>
        <taxon>Eukaryota</taxon>
        <taxon>Metazoa</taxon>
        <taxon>Spiralia</taxon>
        <taxon>Lophotrochozoa</taxon>
        <taxon>Mollusca</taxon>
        <taxon>Gastropoda</taxon>
        <taxon>Caenogastropoda</taxon>
        <taxon>Littorinimorpha</taxon>
        <taxon>Littorinoidea</taxon>
        <taxon>Littorinidae</taxon>
        <taxon>Littorina</taxon>
    </lineage>
</organism>
<keyword evidence="3" id="KW-1185">Reference proteome</keyword>
<comment type="caution">
    <text evidence="2">The sequence shown here is derived from an EMBL/GenBank/DDBJ whole genome shotgun (WGS) entry which is preliminary data.</text>
</comment>
<evidence type="ECO:0000313" key="2">
    <source>
        <dbReference type="EMBL" id="KAK7106241.1"/>
    </source>
</evidence>
<protein>
    <submittedName>
        <fullName evidence="2">Uncharacterized protein</fullName>
    </submittedName>
</protein>